<dbReference type="Pfam" id="PF07992">
    <property type="entry name" value="Pyr_redox_2"/>
    <property type="match status" value="1"/>
</dbReference>
<dbReference type="InterPro" id="IPR036188">
    <property type="entry name" value="FAD/NAD-bd_sf"/>
</dbReference>
<name>A0A918WHS5_STRCJ</name>
<gene>
    <name evidence="2" type="ORF">GCM10010507_23760</name>
</gene>
<dbReference type="GO" id="GO:0016491">
    <property type="term" value="F:oxidoreductase activity"/>
    <property type="evidence" value="ECO:0007669"/>
    <property type="project" value="InterPro"/>
</dbReference>
<evidence type="ECO:0000313" key="3">
    <source>
        <dbReference type="Proteomes" id="UP000646244"/>
    </source>
</evidence>
<dbReference type="Gene3D" id="3.50.50.60">
    <property type="entry name" value="FAD/NAD(P)-binding domain"/>
    <property type="match status" value="3"/>
</dbReference>
<organism evidence="2 3">
    <name type="scientific">Streptomyces cinnamoneus</name>
    <name type="common">Streptoverticillium cinnamoneum</name>
    <dbReference type="NCBI Taxonomy" id="53446"/>
    <lineage>
        <taxon>Bacteria</taxon>
        <taxon>Bacillati</taxon>
        <taxon>Actinomycetota</taxon>
        <taxon>Actinomycetes</taxon>
        <taxon>Kitasatosporales</taxon>
        <taxon>Streptomycetaceae</taxon>
        <taxon>Streptomyces</taxon>
        <taxon>Streptomyces cinnamoneus group</taxon>
    </lineage>
</organism>
<evidence type="ECO:0000313" key="2">
    <source>
        <dbReference type="EMBL" id="GHC47470.1"/>
    </source>
</evidence>
<reference evidence="2" key="1">
    <citation type="journal article" date="2014" name="Int. J. Syst. Evol. Microbiol.">
        <title>Complete genome sequence of Corynebacterium casei LMG S-19264T (=DSM 44701T), isolated from a smear-ripened cheese.</title>
        <authorList>
            <consortium name="US DOE Joint Genome Institute (JGI-PGF)"/>
            <person name="Walter F."/>
            <person name="Albersmeier A."/>
            <person name="Kalinowski J."/>
            <person name="Ruckert C."/>
        </authorList>
    </citation>
    <scope>NUCLEOTIDE SEQUENCE</scope>
    <source>
        <strain evidence="2">JCM 4633</strain>
    </source>
</reference>
<proteinExistence type="predicted"/>
<protein>
    <recommendedName>
        <fullName evidence="1">FAD/NAD(P)-binding domain-containing protein</fullName>
    </recommendedName>
</protein>
<reference evidence="2" key="2">
    <citation type="submission" date="2020-09" db="EMBL/GenBank/DDBJ databases">
        <authorList>
            <person name="Sun Q."/>
            <person name="Ohkuma M."/>
        </authorList>
    </citation>
    <scope>NUCLEOTIDE SEQUENCE</scope>
    <source>
        <strain evidence="2">JCM 4633</strain>
    </source>
</reference>
<sequence>MVDSERHYDVLVVGAGAAGASAARLLAGSGRRVLVASPGGGDAPSALPPAGPLARTVREAAGDGAEFVRGEVLDIRTSGTNARLRIRGGGSFTGDRVLLAVGHTPGLPSWLPAGAWGRCAFDRPRGGARRSRAAAARVPAGARGRPRDVCVSVGRGVEALESALLSVGHAGRVTAVISDPDALDCDQAWRLRRSGGNVVRDLVVAAMELPSGTLKLLTTEGRELLADTLLLPGAGAPVRRPLTSLLALSVDARGNPRTSSSGRTSNPRVWHVRDDAGAADGFSRAAADGLVAARSIVEDILLSSSGGAATGAGASARRGLRRSLGSRTVAGPARLGSAAG</sequence>
<dbReference type="EMBL" id="BMVB01000006">
    <property type="protein sequence ID" value="GHC47470.1"/>
    <property type="molecule type" value="Genomic_DNA"/>
</dbReference>
<dbReference type="PRINTS" id="PR00411">
    <property type="entry name" value="PNDRDTASEI"/>
</dbReference>
<accession>A0A918WHS5</accession>
<evidence type="ECO:0000259" key="1">
    <source>
        <dbReference type="Pfam" id="PF07992"/>
    </source>
</evidence>
<dbReference type="Proteomes" id="UP000646244">
    <property type="component" value="Unassembled WGS sequence"/>
</dbReference>
<dbReference type="SUPFAM" id="SSF51905">
    <property type="entry name" value="FAD/NAD(P)-binding domain"/>
    <property type="match status" value="1"/>
</dbReference>
<dbReference type="InterPro" id="IPR023753">
    <property type="entry name" value="FAD/NAD-binding_dom"/>
</dbReference>
<comment type="caution">
    <text evidence="2">The sequence shown here is derived from an EMBL/GenBank/DDBJ whole genome shotgun (WGS) entry which is preliminary data.</text>
</comment>
<dbReference type="AlphaFoldDB" id="A0A918WHS5"/>
<feature type="domain" description="FAD/NAD(P)-binding" evidence="1">
    <location>
        <begin position="8"/>
        <end position="274"/>
    </location>
</feature>